<evidence type="ECO:0000313" key="3">
    <source>
        <dbReference type="Proteomes" id="UP001150569"/>
    </source>
</evidence>
<feature type="non-terminal residue" evidence="2">
    <location>
        <position position="232"/>
    </location>
</feature>
<feature type="region of interest" description="Disordered" evidence="1">
    <location>
        <begin position="1"/>
        <end position="78"/>
    </location>
</feature>
<dbReference type="Proteomes" id="UP001150569">
    <property type="component" value="Unassembled WGS sequence"/>
</dbReference>
<gene>
    <name evidence="2" type="ORF">IWQ60_011359</name>
</gene>
<feature type="compositionally biased region" description="Polar residues" evidence="1">
    <location>
        <begin position="55"/>
        <end position="76"/>
    </location>
</feature>
<dbReference type="AlphaFoldDB" id="A0A9W7ZNE4"/>
<comment type="caution">
    <text evidence="2">The sequence shown here is derived from an EMBL/GenBank/DDBJ whole genome shotgun (WGS) entry which is preliminary data.</text>
</comment>
<dbReference type="OrthoDB" id="4217619at2759"/>
<sequence>MTQFLTPQPSGSTGPGTQQPRPVPLTSEVGHQRALSTETGNTDAAGNTPPLVSGLTHQLTVDSGPTRTRGRANSMSAAAPGSLARFESGDVTADRGGYGHTVPLAGPPPVGVRTRRSKSISETIMTRRASLSNDVLAYVYYPNKFTSPTVSNFPTGPFLPPSTVDADLNPADRPSQSPTKVAPIDNPLPAVAPAFGDKTTFTWEPTLERTIKAIVSIKANTVRSFDTESSGT</sequence>
<reference evidence="2" key="1">
    <citation type="submission" date="2022-07" db="EMBL/GenBank/DDBJ databases">
        <title>Phylogenomic reconstructions and comparative analyses of Kickxellomycotina fungi.</title>
        <authorList>
            <person name="Reynolds N.K."/>
            <person name="Stajich J.E."/>
            <person name="Barry K."/>
            <person name="Grigoriev I.V."/>
            <person name="Crous P."/>
            <person name="Smith M.E."/>
        </authorList>
    </citation>
    <scope>NUCLEOTIDE SEQUENCE</scope>
    <source>
        <strain evidence="2">RSA 861</strain>
    </source>
</reference>
<accession>A0A9W7ZNE4</accession>
<feature type="region of interest" description="Disordered" evidence="1">
    <location>
        <begin position="161"/>
        <end position="186"/>
    </location>
</feature>
<feature type="compositionally biased region" description="Polar residues" evidence="1">
    <location>
        <begin position="1"/>
        <end position="20"/>
    </location>
</feature>
<evidence type="ECO:0000256" key="1">
    <source>
        <dbReference type="SAM" id="MobiDB-lite"/>
    </source>
</evidence>
<proteinExistence type="predicted"/>
<organism evidence="2 3">
    <name type="scientific">Tieghemiomyces parasiticus</name>
    <dbReference type="NCBI Taxonomy" id="78921"/>
    <lineage>
        <taxon>Eukaryota</taxon>
        <taxon>Fungi</taxon>
        <taxon>Fungi incertae sedis</taxon>
        <taxon>Zoopagomycota</taxon>
        <taxon>Kickxellomycotina</taxon>
        <taxon>Dimargaritomycetes</taxon>
        <taxon>Dimargaritales</taxon>
        <taxon>Dimargaritaceae</taxon>
        <taxon>Tieghemiomyces</taxon>
    </lineage>
</organism>
<protein>
    <submittedName>
        <fullName evidence="2">Uncharacterized protein</fullName>
    </submittedName>
</protein>
<dbReference type="EMBL" id="JANBPT010001263">
    <property type="protein sequence ID" value="KAJ1909103.1"/>
    <property type="molecule type" value="Genomic_DNA"/>
</dbReference>
<name>A0A9W7ZNE4_9FUNG</name>
<evidence type="ECO:0000313" key="2">
    <source>
        <dbReference type="EMBL" id="KAJ1909103.1"/>
    </source>
</evidence>
<feature type="compositionally biased region" description="Polar residues" evidence="1">
    <location>
        <begin position="34"/>
        <end position="45"/>
    </location>
</feature>
<keyword evidence="3" id="KW-1185">Reference proteome</keyword>